<keyword evidence="3" id="KW-1185">Reference proteome</keyword>
<sequence length="192" mass="21706">MEAKKESTDTFERVAIASSVEEFHIVVNGVVLDSQLSTQVKTKYYELCCSQGTLIHEHLPEGQNYKLVVGMISEMVNIADAIRASSITTPLDSFAKWYTNLKGLKVLGMKVTFLLTRLENLISLATKASSNSTRYAEVKIKQDQTQEEKKILERKLEEVKKTLSRLDAELDSQNLNLELLVAEFQYLVNASW</sequence>
<feature type="coiled-coil region" evidence="1">
    <location>
        <begin position="135"/>
        <end position="183"/>
    </location>
</feature>
<comment type="caution">
    <text evidence="2">The sequence shown here is derived from an EMBL/GenBank/DDBJ whole genome shotgun (WGS) entry which is preliminary data.</text>
</comment>
<evidence type="ECO:0000313" key="3">
    <source>
        <dbReference type="Proteomes" id="UP001293593"/>
    </source>
</evidence>
<evidence type="ECO:0000313" key="2">
    <source>
        <dbReference type="EMBL" id="KAK4264721.1"/>
    </source>
</evidence>
<proteinExistence type="predicted"/>
<dbReference type="Proteomes" id="UP001293593">
    <property type="component" value="Unassembled WGS sequence"/>
</dbReference>
<name>A0AAE1J8Y2_9FABA</name>
<dbReference type="AlphaFoldDB" id="A0AAE1J8Y2"/>
<keyword evidence="1" id="KW-0175">Coiled coil</keyword>
<accession>A0AAE1J8Y2</accession>
<evidence type="ECO:0000256" key="1">
    <source>
        <dbReference type="SAM" id="Coils"/>
    </source>
</evidence>
<organism evidence="2 3">
    <name type="scientific">Acacia crassicarpa</name>
    <name type="common">northern wattle</name>
    <dbReference type="NCBI Taxonomy" id="499986"/>
    <lineage>
        <taxon>Eukaryota</taxon>
        <taxon>Viridiplantae</taxon>
        <taxon>Streptophyta</taxon>
        <taxon>Embryophyta</taxon>
        <taxon>Tracheophyta</taxon>
        <taxon>Spermatophyta</taxon>
        <taxon>Magnoliopsida</taxon>
        <taxon>eudicotyledons</taxon>
        <taxon>Gunneridae</taxon>
        <taxon>Pentapetalae</taxon>
        <taxon>rosids</taxon>
        <taxon>fabids</taxon>
        <taxon>Fabales</taxon>
        <taxon>Fabaceae</taxon>
        <taxon>Caesalpinioideae</taxon>
        <taxon>mimosoid clade</taxon>
        <taxon>Acacieae</taxon>
        <taxon>Acacia</taxon>
    </lineage>
</organism>
<reference evidence="2" key="1">
    <citation type="submission" date="2023-10" db="EMBL/GenBank/DDBJ databases">
        <title>Chromosome-level genome of the transformable northern wattle, Acacia crassicarpa.</title>
        <authorList>
            <person name="Massaro I."/>
            <person name="Sinha N.R."/>
            <person name="Poethig S."/>
            <person name="Leichty A.R."/>
        </authorList>
    </citation>
    <scope>NUCLEOTIDE SEQUENCE</scope>
    <source>
        <strain evidence="2">Acra3RX</strain>
        <tissue evidence="2">Leaf</tissue>
    </source>
</reference>
<dbReference type="EMBL" id="JAWXYG010000008">
    <property type="protein sequence ID" value="KAK4264721.1"/>
    <property type="molecule type" value="Genomic_DNA"/>
</dbReference>
<gene>
    <name evidence="2" type="ORF">QN277_025856</name>
</gene>
<protein>
    <submittedName>
        <fullName evidence="2">Uncharacterized protein</fullName>
    </submittedName>
</protein>